<evidence type="ECO:0000313" key="5">
    <source>
        <dbReference type="Ensembl" id="ENSEEEP00000016570.1"/>
    </source>
</evidence>
<dbReference type="Gene3D" id="3.80.10.10">
    <property type="entry name" value="Ribonuclease Inhibitor"/>
    <property type="match status" value="1"/>
</dbReference>
<protein>
    <recommendedName>
        <fullName evidence="2">Leucine-rich repeat-containing protein 42</fullName>
    </recommendedName>
</protein>
<organism evidence="5 6">
    <name type="scientific">Electrophorus electricus</name>
    <name type="common">Electric eel</name>
    <name type="synonym">Gymnotus electricus</name>
    <dbReference type="NCBI Taxonomy" id="8005"/>
    <lineage>
        <taxon>Eukaryota</taxon>
        <taxon>Metazoa</taxon>
        <taxon>Chordata</taxon>
        <taxon>Craniata</taxon>
        <taxon>Vertebrata</taxon>
        <taxon>Euteleostomi</taxon>
        <taxon>Actinopterygii</taxon>
        <taxon>Neopterygii</taxon>
        <taxon>Teleostei</taxon>
        <taxon>Ostariophysi</taxon>
        <taxon>Gymnotiformes</taxon>
        <taxon>Gymnotoidei</taxon>
        <taxon>Gymnotidae</taxon>
        <taxon>Electrophorus</taxon>
    </lineage>
</organism>
<dbReference type="OMA" id="FYGKTHR"/>
<dbReference type="AlphaFoldDB" id="A0A4W4EY91"/>
<dbReference type="RefSeq" id="XP_026864389.1">
    <property type="nucleotide sequence ID" value="XM_027008588.2"/>
</dbReference>
<dbReference type="STRING" id="8005.ENSEEEP00000016570"/>
<reference evidence="5" key="3">
    <citation type="submission" date="2020-05" db="EMBL/GenBank/DDBJ databases">
        <title>Electrophorus electricus (electric eel) genome, fEleEle1, primary haplotype.</title>
        <authorList>
            <person name="Myers G."/>
            <person name="Meyer A."/>
            <person name="Fedrigo O."/>
            <person name="Formenti G."/>
            <person name="Rhie A."/>
            <person name="Tracey A."/>
            <person name="Sims Y."/>
            <person name="Jarvis E.D."/>
        </authorList>
    </citation>
    <scope>NUCLEOTIDE SEQUENCE [LARGE SCALE GENOMIC DNA]</scope>
</reference>
<dbReference type="Proteomes" id="UP000314983">
    <property type="component" value="Chromosome 15"/>
</dbReference>
<dbReference type="OrthoDB" id="120976at2759"/>
<keyword evidence="6" id="KW-1185">Reference proteome</keyword>
<dbReference type="PANTHER" id="PTHR31994">
    <property type="entry name" value="LEUCINE-RICH REPEAT-CONTAINING PROTEIN 42"/>
    <property type="match status" value="1"/>
</dbReference>
<comment type="similarity">
    <text evidence="1">Belongs to the LRRC42 family.</text>
</comment>
<reference evidence="6" key="2">
    <citation type="journal article" date="2017" name="Sci. Adv.">
        <title>A tail of two voltages: Proteomic comparison of the three electric organs of the electric eel.</title>
        <authorList>
            <person name="Traeger L.L."/>
            <person name="Sabat G."/>
            <person name="Barrett-Wilt G.A."/>
            <person name="Wells G.B."/>
            <person name="Sussman M.R."/>
        </authorList>
    </citation>
    <scope>NUCLEOTIDE SEQUENCE [LARGE SCALE GENOMIC DNA]</scope>
</reference>
<evidence type="ECO:0000313" key="6">
    <source>
        <dbReference type="Proteomes" id="UP000314983"/>
    </source>
</evidence>
<dbReference type="PANTHER" id="PTHR31994:SF3">
    <property type="entry name" value="LEUCINE-RICH REPEAT-CONTAINING PROTEIN 42"/>
    <property type="match status" value="1"/>
</dbReference>
<reference evidence="5" key="5">
    <citation type="submission" date="2025-09" db="UniProtKB">
        <authorList>
            <consortium name="Ensembl"/>
        </authorList>
    </citation>
    <scope>IDENTIFICATION</scope>
</reference>
<dbReference type="Pfam" id="PF13516">
    <property type="entry name" value="LRR_6"/>
    <property type="match status" value="1"/>
</dbReference>
<dbReference type="SUPFAM" id="SSF52047">
    <property type="entry name" value="RNI-like"/>
    <property type="match status" value="1"/>
</dbReference>
<dbReference type="Ensembl" id="ENSEEET00000016762.2">
    <property type="protein sequence ID" value="ENSEEEP00000016570.1"/>
    <property type="gene ID" value="ENSEEEG00000008211.2"/>
</dbReference>
<gene>
    <name evidence="5" type="primary">LRRC42</name>
</gene>
<evidence type="ECO:0000256" key="2">
    <source>
        <dbReference type="ARBA" id="ARBA00014198"/>
    </source>
</evidence>
<accession>A0A4W4EY91</accession>
<dbReference type="GeneTree" id="ENSGT00390000002727"/>
<dbReference type="GeneID" id="113576494"/>
<keyword evidence="3" id="KW-0433">Leucine-rich repeat</keyword>
<evidence type="ECO:0000256" key="3">
    <source>
        <dbReference type="ARBA" id="ARBA00022614"/>
    </source>
</evidence>
<keyword evidence="4" id="KW-0677">Repeat</keyword>
<name>A0A4W4EY91_ELEEL</name>
<dbReference type="InterPro" id="IPR039631">
    <property type="entry name" value="LRRC42"/>
</dbReference>
<evidence type="ECO:0000256" key="1">
    <source>
        <dbReference type="ARBA" id="ARBA00009297"/>
    </source>
</evidence>
<sequence length="421" mass="48290">MTSSDSPEYAIVYVREKGEIRSVNAKGNLVVHRQYPRYKTPRLFDKDFSVKLCIDNFPTTIGQRSDHFVFTYNQEGSLRYTVKSLFDITLLFIADNAEYIDSLVGFPEQMADKLFAAAEEKQKFTDPLTSTRALKVFSEAYGELVLKSLCLRDRCLLLSERIEEIRVFHRLESLDLHGCRLGDSHDIFRHLTSDAFTRLVRLFIGDNCLSDEGLQRLTAPVRVMKKGLESLQQLDLSSNPFTEKGLGYLTCFQKLQQLNISETNVKISTSLKVFFRNKMGMELSVAPLKEFLHSECKTEGWAEEIINQWEMKASELPKKDSKPRTNALQFYGRKKFVRERMHSICYDAKSDEKTIIHFHKSDPDSTSQQVGHSTGSLTKLAIQIKKRKLSTEQENNQGSLTAKRQALCNFSAEDLKLLNSY</sequence>
<dbReference type="InterPro" id="IPR032675">
    <property type="entry name" value="LRR_dom_sf"/>
</dbReference>
<evidence type="ECO:0000256" key="4">
    <source>
        <dbReference type="ARBA" id="ARBA00022737"/>
    </source>
</evidence>
<dbReference type="InterPro" id="IPR001611">
    <property type="entry name" value="Leu-rich_rpt"/>
</dbReference>
<reference evidence="6" key="1">
    <citation type="journal article" date="2014" name="Science">
        <title>Nonhuman genetics. Genomic basis for the convergent evolution of electric organs.</title>
        <authorList>
            <person name="Gallant J.R."/>
            <person name="Traeger L.L."/>
            <person name="Volkening J.D."/>
            <person name="Moffett H."/>
            <person name="Chen P.H."/>
            <person name="Novina C.D."/>
            <person name="Phillips G.N.Jr."/>
            <person name="Anand R."/>
            <person name="Wells G.B."/>
            <person name="Pinch M."/>
            <person name="Guth R."/>
            <person name="Unguez G.A."/>
            <person name="Albert J.S."/>
            <person name="Zakon H.H."/>
            <person name="Samanta M.P."/>
            <person name="Sussman M.R."/>
        </authorList>
    </citation>
    <scope>NUCLEOTIDE SEQUENCE [LARGE SCALE GENOMIC DNA]</scope>
</reference>
<proteinExistence type="inferred from homology"/>
<reference evidence="5" key="4">
    <citation type="submission" date="2025-08" db="UniProtKB">
        <authorList>
            <consortium name="Ensembl"/>
        </authorList>
    </citation>
    <scope>IDENTIFICATION</scope>
</reference>